<name>A0A9F2RDY0_PYTBI</name>
<dbReference type="SUPFAM" id="SSF48371">
    <property type="entry name" value="ARM repeat"/>
    <property type="match status" value="1"/>
</dbReference>
<keyword evidence="1" id="KW-0853">WD repeat</keyword>
<dbReference type="AlphaFoldDB" id="A0A9F2RDY0"/>
<dbReference type="KEGG" id="pbi:103066583"/>
<evidence type="ECO:0000256" key="1">
    <source>
        <dbReference type="ARBA" id="ARBA00022574"/>
    </source>
</evidence>
<dbReference type="InterPro" id="IPR016024">
    <property type="entry name" value="ARM-type_fold"/>
</dbReference>
<dbReference type="OrthoDB" id="26681at2759"/>
<feature type="domain" description="DUF4704" evidence="2">
    <location>
        <begin position="1"/>
        <end position="202"/>
    </location>
</feature>
<dbReference type="RefSeq" id="XP_007445203.1">
    <property type="nucleotide sequence ID" value="XM_007445141.1"/>
</dbReference>
<dbReference type="OMA" id="ITSDEMH"/>
<gene>
    <name evidence="4" type="primary">LOC103066583</name>
</gene>
<organism evidence="3 4">
    <name type="scientific">Python bivittatus</name>
    <name type="common">Burmese python</name>
    <name type="synonym">Python molurus bivittatus</name>
    <dbReference type="NCBI Taxonomy" id="176946"/>
    <lineage>
        <taxon>Eukaryota</taxon>
        <taxon>Metazoa</taxon>
        <taxon>Chordata</taxon>
        <taxon>Craniata</taxon>
        <taxon>Vertebrata</taxon>
        <taxon>Euteleostomi</taxon>
        <taxon>Lepidosauria</taxon>
        <taxon>Squamata</taxon>
        <taxon>Bifurcata</taxon>
        <taxon>Unidentata</taxon>
        <taxon>Episquamata</taxon>
        <taxon>Toxicofera</taxon>
        <taxon>Serpentes</taxon>
        <taxon>Henophidia</taxon>
        <taxon>Pythonidae</taxon>
        <taxon>Python</taxon>
    </lineage>
</organism>
<proteinExistence type="predicted"/>
<sequence length="269" mass="31667">MDMNVLMASRILMEQVASEGHSLLLHLLYQALLFDFRIWTNSDFAVRLGHIQYLSDIIKDHKQRIRKKYGVQYILDSIRTYYGMYKEKPIATDDLRTVQTSLFSLIKDFFCRNITSDEMHSTMNYLAAVNDEHQVCGVLEVIHSLQKSSPCQEQLFTFLFEPGNVEILFSLLIQRKFSDEVRERIFKIMYKLLKYEKVNERSKHRLKLKDIGYHGFISYLNDIPVSILFFRCLLEQVLGADSPNYKDLMAVVYLSHRADLTVRLDICRK</sequence>
<dbReference type="GO" id="GO:0016020">
    <property type="term" value="C:membrane"/>
    <property type="evidence" value="ECO:0007669"/>
    <property type="project" value="TreeGrafter"/>
</dbReference>
<dbReference type="GO" id="GO:0019901">
    <property type="term" value="F:protein kinase binding"/>
    <property type="evidence" value="ECO:0007669"/>
    <property type="project" value="TreeGrafter"/>
</dbReference>
<dbReference type="GO" id="GO:0005829">
    <property type="term" value="C:cytosol"/>
    <property type="evidence" value="ECO:0007669"/>
    <property type="project" value="TreeGrafter"/>
</dbReference>
<accession>A0A9F2RDY0</accession>
<dbReference type="GeneID" id="103066583"/>
<evidence type="ECO:0000313" key="3">
    <source>
        <dbReference type="Proteomes" id="UP000695026"/>
    </source>
</evidence>
<dbReference type="InterPro" id="IPR031570">
    <property type="entry name" value="NBEA/BDCP_DUF4704"/>
</dbReference>
<dbReference type="GO" id="GO:0008104">
    <property type="term" value="P:intracellular protein localization"/>
    <property type="evidence" value="ECO:0007669"/>
    <property type="project" value="TreeGrafter"/>
</dbReference>
<keyword evidence="3" id="KW-1185">Reference proteome</keyword>
<protein>
    <submittedName>
        <fullName evidence="4">Neurobeachin-like protein 2</fullName>
    </submittedName>
</protein>
<dbReference type="PANTHER" id="PTHR13743">
    <property type="entry name" value="BEIGE/BEACH-RELATED"/>
    <property type="match status" value="1"/>
</dbReference>
<feature type="non-terminal residue" evidence="4">
    <location>
        <position position="269"/>
    </location>
</feature>
<evidence type="ECO:0000313" key="4">
    <source>
        <dbReference type="RefSeq" id="XP_007445203.1"/>
    </source>
</evidence>
<dbReference type="Pfam" id="PF15787">
    <property type="entry name" value="DUF4704"/>
    <property type="match status" value="1"/>
</dbReference>
<dbReference type="PANTHER" id="PTHR13743:SF111">
    <property type="entry name" value="NEUROBEACHIN-LIKE PROTEIN 2"/>
    <property type="match status" value="1"/>
</dbReference>
<reference evidence="4" key="1">
    <citation type="submission" date="2025-08" db="UniProtKB">
        <authorList>
            <consortium name="RefSeq"/>
        </authorList>
    </citation>
    <scope>IDENTIFICATION</scope>
    <source>
        <tissue evidence="4">Liver</tissue>
    </source>
</reference>
<evidence type="ECO:0000259" key="2">
    <source>
        <dbReference type="Pfam" id="PF15787"/>
    </source>
</evidence>
<dbReference type="Proteomes" id="UP000695026">
    <property type="component" value="Unplaced"/>
</dbReference>
<dbReference type="InterPro" id="IPR050865">
    <property type="entry name" value="BEACH_Domain"/>
</dbReference>